<accession>K3ZGL5</accession>
<dbReference type="Gramene" id="KQL12675">
    <property type="protein sequence ID" value="KQL12675"/>
    <property type="gene ID" value="SETIT_025717mg"/>
</dbReference>
<proteinExistence type="predicted"/>
<dbReference type="AlphaFoldDB" id="K3ZGL5"/>
<name>K3ZGL5_SETIT</name>
<reference evidence="2" key="2">
    <citation type="submission" date="2018-08" db="UniProtKB">
        <authorList>
            <consortium name="EnsemblPlants"/>
        </authorList>
    </citation>
    <scope>IDENTIFICATION</scope>
    <source>
        <strain evidence="2">Yugu1</strain>
    </source>
</reference>
<organism evidence="2 3">
    <name type="scientific">Setaria italica</name>
    <name type="common">Foxtail millet</name>
    <name type="synonym">Panicum italicum</name>
    <dbReference type="NCBI Taxonomy" id="4555"/>
    <lineage>
        <taxon>Eukaryota</taxon>
        <taxon>Viridiplantae</taxon>
        <taxon>Streptophyta</taxon>
        <taxon>Embryophyta</taxon>
        <taxon>Tracheophyta</taxon>
        <taxon>Spermatophyta</taxon>
        <taxon>Magnoliopsida</taxon>
        <taxon>Liliopsida</taxon>
        <taxon>Poales</taxon>
        <taxon>Poaceae</taxon>
        <taxon>PACMAD clade</taxon>
        <taxon>Panicoideae</taxon>
        <taxon>Panicodae</taxon>
        <taxon>Paniceae</taxon>
        <taxon>Cenchrinae</taxon>
        <taxon>Setaria</taxon>
    </lineage>
</organism>
<dbReference type="Proteomes" id="UP000004995">
    <property type="component" value="Unassembled WGS sequence"/>
</dbReference>
<feature type="region of interest" description="Disordered" evidence="1">
    <location>
        <begin position="1"/>
        <end position="39"/>
    </location>
</feature>
<protein>
    <submittedName>
        <fullName evidence="2">Uncharacterized protein</fullName>
    </submittedName>
</protein>
<keyword evidence="3" id="KW-1185">Reference proteome</keyword>
<dbReference type="InParanoid" id="K3ZGL5"/>
<evidence type="ECO:0000313" key="3">
    <source>
        <dbReference type="Proteomes" id="UP000004995"/>
    </source>
</evidence>
<dbReference type="HOGENOM" id="CLU_3109985_0_0_1"/>
<feature type="compositionally biased region" description="Polar residues" evidence="1">
    <location>
        <begin position="19"/>
        <end position="33"/>
    </location>
</feature>
<evidence type="ECO:0000256" key="1">
    <source>
        <dbReference type="SAM" id="MobiDB-lite"/>
    </source>
</evidence>
<dbReference type="EnsemblPlants" id="KQL12675">
    <property type="protein sequence ID" value="KQL12675"/>
    <property type="gene ID" value="SETIT_025717mg"/>
</dbReference>
<evidence type="ECO:0000313" key="2">
    <source>
        <dbReference type="EnsemblPlants" id="KQL12675"/>
    </source>
</evidence>
<sequence>MENQQLQTGGSGRGRLLSTIVSSGSGPTCSASLEPSGGGGVRKMLYCSTAC</sequence>
<dbReference type="EMBL" id="AGNK02001388">
    <property type="status" value="NOT_ANNOTATED_CDS"/>
    <property type="molecule type" value="Genomic_DNA"/>
</dbReference>
<reference evidence="3" key="1">
    <citation type="journal article" date="2012" name="Nat. Biotechnol.">
        <title>Reference genome sequence of the model plant Setaria.</title>
        <authorList>
            <person name="Bennetzen J.L."/>
            <person name="Schmutz J."/>
            <person name="Wang H."/>
            <person name="Percifield R."/>
            <person name="Hawkins J."/>
            <person name="Pontaroli A.C."/>
            <person name="Estep M."/>
            <person name="Feng L."/>
            <person name="Vaughn J.N."/>
            <person name="Grimwood J."/>
            <person name="Jenkins J."/>
            <person name="Barry K."/>
            <person name="Lindquist E."/>
            <person name="Hellsten U."/>
            <person name="Deshpande S."/>
            <person name="Wang X."/>
            <person name="Wu X."/>
            <person name="Mitros T."/>
            <person name="Triplett J."/>
            <person name="Yang X."/>
            <person name="Ye C.Y."/>
            <person name="Mauro-Herrera M."/>
            <person name="Wang L."/>
            <person name="Li P."/>
            <person name="Sharma M."/>
            <person name="Sharma R."/>
            <person name="Ronald P.C."/>
            <person name="Panaud O."/>
            <person name="Kellogg E.A."/>
            <person name="Brutnell T.P."/>
            <person name="Doust A.N."/>
            <person name="Tuskan G.A."/>
            <person name="Rokhsar D."/>
            <person name="Devos K.M."/>
        </authorList>
    </citation>
    <scope>NUCLEOTIDE SEQUENCE [LARGE SCALE GENOMIC DNA]</scope>
    <source>
        <strain evidence="3">cv. Yugu1</strain>
    </source>
</reference>